<keyword evidence="8" id="KW-1185">Reference proteome</keyword>
<protein>
    <recommendedName>
        <fullName evidence="6">DNA endonuclease activator Ctp1 C-terminal domain-containing protein</fullName>
    </recommendedName>
</protein>
<dbReference type="GO" id="GO:0005634">
    <property type="term" value="C:nucleus"/>
    <property type="evidence" value="ECO:0007669"/>
    <property type="project" value="UniProtKB-SubCell"/>
</dbReference>
<keyword evidence="4" id="KW-0175">Coiled coil</keyword>
<gene>
    <name evidence="7" type="ORF">BWQ96_06527</name>
</gene>
<evidence type="ECO:0000256" key="5">
    <source>
        <dbReference type="SAM" id="MobiDB-lite"/>
    </source>
</evidence>
<dbReference type="OrthoDB" id="79762at2759"/>
<proteinExistence type="predicted"/>
<dbReference type="InterPro" id="IPR013882">
    <property type="entry name" value="Ctp1_C"/>
</dbReference>
<feature type="domain" description="DNA endonuclease activator Ctp1 C-terminal" evidence="6">
    <location>
        <begin position="348"/>
        <end position="379"/>
    </location>
</feature>
<keyword evidence="2" id="KW-0227">DNA damage</keyword>
<comment type="caution">
    <text evidence="7">The sequence shown here is derived from an EMBL/GenBank/DDBJ whole genome shotgun (WGS) entry which is preliminary data.</text>
</comment>
<evidence type="ECO:0000256" key="3">
    <source>
        <dbReference type="ARBA" id="ARBA00023242"/>
    </source>
</evidence>
<evidence type="ECO:0000259" key="6">
    <source>
        <dbReference type="Pfam" id="PF08573"/>
    </source>
</evidence>
<accession>A0A2V3INR6</accession>
<evidence type="ECO:0000256" key="4">
    <source>
        <dbReference type="SAM" id="Coils"/>
    </source>
</evidence>
<reference evidence="7 8" key="1">
    <citation type="journal article" date="2018" name="Mol. Biol. Evol.">
        <title>Analysis of the draft genome of the red seaweed Gracilariopsis chorda provides insights into genome size evolution in Rhodophyta.</title>
        <authorList>
            <person name="Lee J."/>
            <person name="Yang E.C."/>
            <person name="Graf L."/>
            <person name="Yang J.H."/>
            <person name="Qiu H."/>
            <person name="Zel Zion U."/>
            <person name="Chan C.X."/>
            <person name="Stephens T.G."/>
            <person name="Weber A.P.M."/>
            <person name="Boo G.H."/>
            <person name="Boo S.M."/>
            <person name="Kim K.M."/>
            <person name="Shin Y."/>
            <person name="Jung M."/>
            <person name="Lee S.J."/>
            <person name="Yim H.S."/>
            <person name="Lee J.H."/>
            <person name="Bhattacharya D."/>
            <person name="Yoon H.S."/>
        </authorList>
    </citation>
    <scope>NUCLEOTIDE SEQUENCE [LARGE SCALE GENOMIC DNA]</scope>
    <source>
        <strain evidence="7 8">SKKU-2015</strain>
        <tissue evidence="7">Whole body</tissue>
    </source>
</reference>
<name>A0A2V3INR6_9FLOR</name>
<feature type="region of interest" description="Disordered" evidence="5">
    <location>
        <begin position="102"/>
        <end position="230"/>
    </location>
</feature>
<evidence type="ECO:0000256" key="1">
    <source>
        <dbReference type="ARBA" id="ARBA00004123"/>
    </source>
</evidence>
<comment type="subcellular location">
    <subcellularLocation>
        <location evidence="1">Nucleus</location>
    </subcellularLocation>
</comment>
<dbReference type="GO" id="GO:0006281">
    <property type="term" value="P:DNA repair"/>
    <property type="evidence" value="ECO:0007669"/>
    <property type="project" value="InterPro"/>
</dbReference>
<feature type="coiled-coil region" evidence="4">
    <location>
        <begin position="74"/>
        <end position="101"/>
    </location>
</feature>
<sequence length="384" mass="42606">MLERGGTQAKWSDRVSGARYLRLLSKTSIAPPVKRSGMMEAAKRNAVTQLQAHLCALRATAPQCAAASTLSAIVTLLLRELTSLQQQHNALETRLASLCNASRTPDCSPRPDFDVDDALDDNFVGSDELTQPPPPLPEAQLSPAPFTPANGNTALISPAPLAPHSPQTANRSRLKRPRRNSRRPPRTPLNMDTLYTQQTPSPPPLPHVRAQLNFDQPTPVSEPPKKQSRNDTNEILAMSGSQPIREPAAVHRENETLLHKQTPTNAEQPSDPPVQHPRATAITGFRSVGQAVRAAHSILERQRQRDTPRVQRPLRGRDRNGLDARSCVECERFFRTEAAAHDNPQLVYQQLLKSACRHRTEYEQPATPDNFWQLTFEETATQPP</sequence>
<evidence type="ECO:0000313" key="8">
    <source>
        <dbReference type="Proteomes" id="UP000247409"/>
    </source>
</evidence>
<dbReference type="Proteomes" id="UP000247409">
    <property type="component" value="Unassembled WGS sequence"/>
</dbReference>
<evidence type="ECO:0000313" key="7">
    <source>
        <dbReference type="EMBL" id="PXF43697.1"/>
    </source>
</evidence>
<keyword evidence="3" id="KW-0539">Nucleus</keyword>
<organism evidence="7 8">
    <name type="scientific">Gracilariopsis chorda</name>
    <dbReference type="NCBI Taxonomy" id="448386"/>
    <lineage>
        <taxon>Eukaryota</taxon>
        <taxon>Rhodophyta</taxon>
        <taxon>Florideophyceae</taxon>
        <taxon>Rhodymeniophycidae</taxon>
        <taxon>Gracilariales</taxon>
        <taxon>Gracilariaceae</taxon>
        <taxon>Gracilariopsis</taxon>
    </lineage>
</organism>
<dbReference type="EMBL" id="NBIV01000114">
    <property type="protein sequence ID" value="PXF43697.1"/>
    <property type="molecule type" value="Genomic_DNA"/>
</dbReference>
<dbReference type="AlphaFoldDB" id="A0A2V3INR6"/>
<evidence type="ECO:0000256" key="2">
    <source>
        <dbReference type="ARBA" id="ARBA00022763"/>
    </source>
</evidence>
<dbReference type="Pfam" id="PF08573">
    <property type="entry name" value="SAE2"/>
    <property type="match status" value="1"/>
</dbReference>
<feature type="compositionally biased region" description="Basic residues" evidence="5">
    <location>
        <begin position="172"/>
        <end position="185"/>
    </location>
</feature>